<evidence type="ECO:0000256" key="6">
    <source>
        <dbReference type="SAM" id="Phobius"/>
    </source>
</evidence>
<proteinExistence type="inferred from homology"/>
<keyword evidence="5 6" id="KW-0472">Membrane</keyword>
<dbReference type="PANTHER" id="PTHR38459">
    <property type="entry name" value="PROPHAGE BACTOPRENOL-LINKED GLUCOSE TRANSLOCASE HOMOLOG"/>
    <property type="match status" value="1"/>
</dbReference>
<accession>A0ABV7HT42</accession>
<feature type="transmembrane region" description="Helical" evidence="6">
    <location>
        <begin position="22"/>
        <end position="43"/>
    </location>
</feature>
<comment type="caution">
    <text evidence="8">The sequence shown here is derived from an EMBL/GenBank/DDBJ whole genome shotgun (WGS) entry which is preliminary data.</text>
</comment>
<name>A0ABV7HT42_9GAMM</name>
<evidence type="ECO:0000313" key="9">
    <source>
        <dbReference type="Proteomes" id="UP001595548"/>
    </source>
</evidence>
<dbReference type="Proteomes" id="UP001595548">
    <property type="component" value="Unassembled WGS sequence"/>
</dbReference>
<dbReference type="Pfam" id="PF04138">
    <property type="entry name" value="GtrA_DPMS_TM"/>
    <property type="match status" value="1"/>
</dbReference>
<gene>
    <name evidence="8" type="ORF">ACFOEB_17265</name>
</gene>
<dbReference type="PANTHER" id="PTHR38459:SF1">
    <property type="entry name" value="PROPHAGE BACTOPRENOL-LINKED GLUCOSE TRANSLOCASE HOMOLOG"/>
    <property type="match status" value="1"/>
</dbReference>
<keyword evidence="9" id="KW-1185">Reference proteome</keyword>
<comment type="similarity">
    <text evidence="2">Belongs to the GtrA family.</text>
</comment>
<keyword evidence="3 6" id="KW-0812">Transmembrane</keyword>
<evidence type="ECO:0000313" key="8">
    <source>
        <dbReference type="EMBL" id="MFC3156962.1"/>
    </source>
</evidence>
<protein>
    <submittedName>
        <fullName evidence="8">GtrA family protein</fullName>
    </submittedName>
</protein>
<reference evidence="9" key="1">
    <citation type="journal article" date="2019" name="Int. J. Syst. Evol. Microbiol.">
        <title>The Global Catalogue of Microorganisms (GCM) 10K type strain sequencing project: providing services to taxonomists for standard genome sequencing and annotation.</title>
        <authorList>
            <consortium name="The Broad Institute Genomics Platform"/>
            <consortium name="The Broad Institute Genome Sequencing Center for Infectious Disease"/>
            <person name="Wu L."/>
            <person name="Ma J."/>
        </authorList>
    </citation>
    <scope>NUCLEOTIDE SEQUENCE [LARGE SCALE GENOMIC DNA]</scope>
    <source>
        <strain evidence="9">KCTC 52141</strain>
    </source>
</reference>
<keyword evidence="4 6" id="KW-1133">Transmembrane helix</keyword>
<feature type="transmembrane region" description="Helical" evidence="6">
    <location>
        <begin position="49"/>
        <end position="73"/>
    </location>
</feature>
<feature type="transmembrane region" description="Helical" evidence="6">
    <location>
        <begin position="110"/>
        <end position="131"/>
    </location>
</feature>
<dbReference type="InterPro" id="IPR007267">
    <property type="entry name" value="GtrA_DPMS_TM"/>
</dbReference>
<dbReference type="RefSeq" id="WP_382418472.1">
    <property type="nucleotide sequence ID" value="NZ_AP031500.1"/>
</dbReference>
<evidence type="ECO:0000256" key="4">
    <source>
        <dbReference type="ARBA" id="ARBA00022989"/>
    </source>
</evidence>
<evidence type="ECO:0000256" key="5">
    <source>
        <dbReference type="ARBA" id="ARBA00023136"/>
    </source>
</evidence>
<evidence type="ECO:0000256" key="2">
    <source>
        <dbReference type="ARBA" id="ARBA00009399"/>
    </source>
</evidence>
<feature type="domain" description="GtrA/DPMS transmembrane" evidence="7">
    <location>
        <begin position="24"/>
        <end position="136"/>
    </location>
</feature>
<dbReference type="EMBL" id="JBHRTL010000031">
    <property type="protein sequence ID" value="MFC3156962.1"/>
    <property type="molecule type" value="Genomic_DNA"/>
</dbReference>
<sequence>METPINIQTTPRRIRQLLNSQFGRFAMVGAAATGFQYLLLILLAELTPLNTVACSALAFTISALFNYLANYYLTFQSDKCHLETLSRFTVTAIIGLCINTLVFYCAELIMPHYLLSQCVATVITLISNFLLHKYWIYK</sequence>
<evidence type="ECO:0000256" key="1">
    <source>
        <dbReference type="ARBA" id="ARBA00004141"/>
    </source>
</evidence>
<evidence type="ECO:0000259" key="7">
    <source>
        <dbReference type="Pfam" id="PF04138"/>
    </source>
</evidence>
<dbReference type="InterPro" id="IPR051401">
    <property type="entry name" value="GtrA_CellWall_Glycosyl"/>
</dbReference>
<feature type="transmembrane region" description="Helical" evidence="6">
    <location>
        <begin position="85"/>
        <end position="104"/>
    </location>
</feature>
<evidence type="ECO:0000256" key="3">
    <source>
        <dbReference type="ARBA" id="ARBA00022692"/>
    </source>
</evidence>
<comment type="subcellular location">
    <subcellularLocation>
        <location evidence="1">Membrane</location>
        <topology evidence="1">Multi-pass membrane protein</topology>
    </subcellularLocation>
</comment>
<organism evidence="8 9">
    <name type="scientific">Gilvimarinus japonicus</name>
    <dbReference type="NCBI Taxonomy" id="1796469"/>
    <lineage>
        <taxon>Bacteria</taxon>
        <taxon>Pseudomonadati</taxon>
        <taxon>Pseudomonadota</taxon>
        <taxon>Gammaproteobacteria</taxon>
        <taxon>Cellvibrionales</taxon>
        <taxon>Cellvibrionaceae</taxon>
        <taxon>Gilvimarinus</taxon>
    </lineage>
</organism>